<gene>
    <name evidence="3" type="ORF">SAMN05660413_01341</name>
</gene>
<feature type="chain" id="PRO_5011722420" evidence="1">
    <location>
        <begin position="22"/>
        <end position="570"/>
    </location>
</feature>
<proteinExistence type="predicted"/>
<keyword evidence="1" id="KW-0732">Signal</keyword>
<dbReference type="OrthoDB" id="975117at2"/>
<evidence type="ECO:0000313" key="3">
    <source>
        <dbReference type="EMBL" id="SFN49665.1"/>
    </source>
</evidence>
<organism evidence="3 4">
    <name type="scientific">Salegentibacter flavus</name>
    <dbReference type="NCBI Taxonomy" id="287099"/>
    <lineage>
        <taxon>Bacteria</taxon>
        <taxon>Pseudomonadati</taxon>
        <taxon>Bacteroidota</taxon>
        <taxon>Flavobacteriia</taxon>
        <taxon>Flavobacteriales</taxon>
        <taxon>Flavobacteriaceae</taxon>
        <taxon>Salegentibacter</taxon>
    </lineage>
</organism>
<evidence type="ECO:0000256" key="1">
    <source>
        <dbReference type="SAM" id="SignalP"/>
    </source>
</evidence>
<dbReference type="InterPro" id="IPR025970">
    <property type="entry name" value="SusE"/>
</dbReference>
<dbReference type="PROSITE" id="PS51257">
    <property type="entry name" value="PROKAR_LIPOPROTEIN"/>
    <property type="match status" value="1"/>
</dbReference>
<dbReference type="RefSeq" id="WP_093407457.1">
    <property type="nucleotide sequence ID" value="NZ_FOVL01000006.1"/>
</dbReference>
<dbReference type="EMBL" id="FOVL01000006">
    <property type="protein sequence ID" value="SFN49665.1"/>
    <property type="molecule type" value="Genomic_DNA"/>
</dbReference>
<reference evidence="3 4" key="1">
    <citation type="submission" date="2016-10" db="EMBL/GenBank/DDBJ databases">
        <authorList>
            <person name="de Groot N.N."/>
        </authorList>
    </citation>
    <scope>NUCLEOTIDE SEQUENCE [LARGE SCALE GENOMIC DNA]</scope>
    <source>
        <strain evidence="3 4">DSM 17794</strain>
    </source>
</reference>
<dbReference type="Gene3D" id="2.60.40.3620">
    <property type="match status" value="3"/>
</dbReference>
<protein>
    <submittedName>
        <fullName evidence="3">SusE outer membrane protein</fullName>
    </submittedName>
</protein>
<sequence>MKKIKILLSAFLVLAFIFSCEEDNLDPIGEWDLSEPSLLTTNETLVLNENQPDENFEFTWDPAISTERYQVRYTLILSTPGNYEDPLLSKASENGGRDTNGSFTASEMDLALSYAGFEAGKEVDLEITVLAKSIDKQTTDSVEVSVKRFETEYLPEQLFLSGEATEAGSDLSQALSLRSLKDADNNPTNVFEIYTHLEAGAGFKIYSESSLPAHIYGGSEGNLVKNGDPIMVAETGEYRLTVDLAEGTYNLLKIDHLSVVGDVIAAGWGGDEPLEYQANGVWEAQLSLNSGGFLFRLNGDWGYLFKRIVGTQNEIYMESQAGDAGIEIEDISLDAPGDYTVTVDLSGDTYTYSLESNQVSNPPSETPDALYLLADGEVVFEFNKEEDKFMSGTYIPLQAEVIYELNSAIDGTGTAYSLDGIIGETSNPDGDSAFGSLGLLESPGDISPARDQAYSLEFNFATGAVNWKYYNIKLFHWDEEGGGWDSRDEFLMTYVHPHKFTTTQALEAGYNLKFNSPWDIQLGADDPEALSGTMTNGGPNFTNITTSGTYEVNIEVSNDYETGTYEFILQ</sequence>
<dbReference type="STRING" id="287099.SAMN05660413_01341"/>
<feature type="domain" description="SusE outer membrane protein" evidence="2">
    <location>
        <begin position="36"/>
        <end position="129"/>
    </location>
</feature>
<feature type="signal peptide" evidence="1">
    <location>
        <begin position="1"/>
        <end position="21"/>
    </location>
</feature>
<evidence type="ECO:0000259" key="2">
    <source>
        <dbReference type="Pfam" id="PF14292"/>
    </source>
</evidence>
<name>A0A1I4ZHA3_9FLAO</name>
<dbReference type="Proteomes" id="UP000199153">
    <property type="component" value="Unassembled WGS sequence"/>
</dbReference>
<keyword evidence="4" id="KW-1185">Reference proteome</keyword>
<dbReference type="Pfam" id="PF14292">
    <property type="entry name" value="SusE"/>
    <property type="match status" value="1"/>
</dbReference>
<evidence type="ECO:0000313" key="4">
    <source>
        <dbReference type="Proteomes" id="UP000199153"/>
    </source>
</evidence>
<dbReference type="AlphaFoldDB" id="A0A1I4ZHA3"/>
<accession>A0A1I4ZHA3</accession>